<evidence type="ECO:0000313" key="6">
    <source>
        <dbReference type="Proteomes" id="UP000281975"/>
    </source>
</evidence>
<sequence>MGTRFLRYFFEPRSLVVVGPVAGDDATAITIIRNLVEAGFTGRMDAVALEPAALPEGIVSHAFFDQLPETPDLAIVCAPIDAVESILTQLGEHGIRAAMVFSGPPREDDPECYPRLLKAALQAGVRVLGPECRGLAVPARRFNATYATTALEHGRVAYLGQSGMLGSAMIDWAAGRGLGLSHLVTLGESIDVRLPDLIDYLNNHQGSARALIIHVEYIFDAMHFMTALREASRRRLVLAIKSGRTAQTETASMVATPGIEHRDRVFDAALARAGVVRVSDSDELFEALEVLSRPRARPRGPRLAILSNGLGPAMLALDRLFEQGGKVAEFSDTTRRLLGAEGLDHSLPGRNPIDLGSDATPQRFVRALELLAGDEGVDAVLLIHAPTRMAPSVELAEAVIEFWRHTSVTLFTSWMGLATARPARDACHRVGLATHVSPEKAVRAFMLNIEYQRVQSLLHQTPPALAFDTSEMVRQRCHELIDDAHRRGRDRLTHEETAMALRAYGIATAPALYVQSAEEGRRRFYELEHPVALKAVHRSNCLPFRADRRPDRPAPDLLQDLDTPEAVTEGIRVLKERVEAAMPGEGIYSYCMQPMQRGKQSLQLAVGITRDAVFGPVIVFGLGGYRADVMSDRCIALPPLNMNLAHHLIDSSHAATLIREHSPEPERDFERLAILLTRLSQMCTDLPELRGLEINPLLLNREQLLAVDFALDLGEPAHHAIMPYPEELREQVVLANGWPVTLRPVRGEDADLIREFHTHLSEQSIRYRYFHHKATLSERELAELTQLNYDRQMAFLAEYHAPQGEKYMLGISRVWNDPDNIRTEFAIIIRDDLQGVGLGQRLMKKLIDYCRSVGTLEMVGEVRADNRGMRRLVEKLGFRVRLIPEEQMLELSLRLNEPRSDWQRHRLENLRD</sequence>
<dbReference type="PANTHER" id="PTHR43334">
    <property type="entry name" value="ACETATE--COA LIGASE [ADP-FORMING]"/>
    <property type="match status" value="1"/>
</dbReference>
<proteinExistence type="predicted"/>
<dbReference type="InterPro" id="IPR032875">
    <property type="entry name" value="Succ_CoA_lig_flav_dom"/>
</dbReference>
<dbReference type="Gene3D" id="3.40.630.30">
    <property type="match status" value="1"/>
</dbReference>
<dbReference type="Gene3D" id="3.30.1490.20">
    <property type="entry name" value="ATP-grasp fold, A domain"/>
    <property type="match status" value="1"/>
</dbReference>
<dbReference type="SUPFAM" id="SSF52210">
    <property type="entry name" value="Succinyl-CoA synthetase domains"/>
    <property type="match status" value="2"/>
</dbReference>
<dbReference type="Proteomes" id="UP000281975">
    <property type="component" value="Unassembled WGS sequence"/>
</dbReference>
<dbReference type="GO" id="GO:0016874">
    <property type="term" value="F:ligase activity"/>
    <property type="evidence" value="ECO:0007669"/>
    <property type="project" value="UniProtKB-KW"/>
</dbReference>
<dbReference type="InterPro" id="IPR003781">
    <property type="entry name" value="CoA-bd"/>
</dbReference>
<dbReference type="Gene3D" id="3.40.50.720">
    <property type="entry name" value="NAD(P)-binding Rossmann-like Domain"/>
    <property type="match status" value="1"/>
</dbReference>
<dbReference type="RefSeq" id="WP_121172144.1">
    <property type="nucleotide sequence ID" value="NZ_RBIN01000003.1"/>
</dbReference>
<dbReference type="EMBL" id="RBIN01000003">
    <property type="protein sequence ID" value="RKR06216.1"/>
    <property type="molecule type" value="Genomic_DNA"/>
</dbReference>
<dbReference type="InterPro" id="IPR036291">
    <property type="entry name" value="NAD(P)-bd_dom_sf"/>
</dbReference>
<dbReference type="SUPFAM" id="SSF56059">
    <property type="entry name" value="Glutathione synthetase ATP-binding domain-like"/>
    <property type="match status" value="1"/>
</dbReference>
<dbReference type="SUPFAM" id="SSF55729">
    <property type="entry name" value="Acyl-CoA N-acyltransferases (Nat)"/>
    <property type="match status" value="1"/>
</dbReference>
<keyword evidence="1" id="KW-0436">Ligase</keyword>
<accession>A0A420WYF8</accession>
<name>A0A420WYF8_9GAMM</name>
<dbReference type="InterPro" id="IPR013815">
    <property type="entry name" value="ATP_grasp_subdomain_1"/>
</dbReference>
<evidence type="ECO:0000313" key="5">
    <source>
        <dbReference type="EMBL" id="RKR06216.1"/>
    </source>
</evidence>
<dbReference type="GO" id="GO:0016747">
    <property type="term" value="F:acyltransferase activity, transferring groups other than amino-acyl groups"/>
    <property type="evidence" value="ECO:0007669"/>
    <property type="project" value="InterPro"/>
</dbReference>
<protein>
    <submittedName>
        <fullName evidence="5">Acetyltransferase</fullName>
    </submittedName>
</protein>
<dbReference type="InterPro" id="IPR000182">
    <property type="entry name" value="GNAT_dom"/>
</dbReference>
<reference evidence="5 6" key="1">
    <citation type="submission" date="2018-10" db="EMBL/GenBank/DDBJ databases">
        <title>Genomic Encyclopedia of Type Strains, Phase IV (KMG-IV): sequencing the most valuable type-strain genomes for metagenomic binning, comparative biology and taxonomic classification.</title>
        <authorList>
            <person name="Goeker M."/>
        </authorList>
    </citation>
    <scope>NUCLEOTIDE SEQUENCE [LARGE SCALE GENOMIC DNA]</scope>
    <source>
        <strain evidence="5 6">DSM 23229</strain>
    </source>
</reference>
<dbReference type="OrthoDB" id="9807426at2"/>
<dbReference type="InterPro" id="IPR051538">
    <property type="entry name" value="Acyl-CoA_Synth/Transferase"/>
</dbReference>
<evidence type="ECO:0000256" key="2">
    <source>
        <dbReference type="ARBA" id="ARBA00022741"/>
    </source>
</evidence>
<dbReference type="Gene3D" id="3.30.470.20">
    <property type="entry name" value="ATP-grasp fold, B domain"/>
    <property type="match status" value="1"/>
</dbReference>
<feature type="domain" description="N-acetyltransferase" evidence="4">
    <location>
        <begin position="740"/>
        <end position="896"/>
    </location>
</feature>
<keyword evidence="6" id="KW-1185">Reference proteome</keyword>
<dbReference type="InterPro" id="IPR016181">
    <property type="entry name" value="Acyl_CoA_acyltransferase"/>
</dbReference>
<dbReference type="AlphaFoldDB" id="A0A420WYF8"/>
<dbReference type="Pfam" id="PF13607">
    <property type="entry name" value="Succ_CoA_lig"/>
    <property type="match status" value="1"/>
</dbReference>
<dbReference type="InterPro" id="IPR016102">
    <property type="entry name" value="Succinyl-CoA_synth-like"/>
</dbReference>
<keyword evidence="3" id="KW-0067">ATP-binding</keyword>
<dbReference type="GO" id="GO:0005524">
    <property type="term" value="F:ATP binding"/>
    <property type="evidence" value="ECO:0007669"/>
    <property type="project" value="UniProtKB-KW"/>
</dbReference>
<dbReference type="Pfam" id="PF13380">
    <property type="entry name" value="CoA_binding_2"/>
    <property type="match status" value="1"/>
</dbReference>
<evidence type="ECO:0000256" key="3">
    <source>
        <dbReference type="ARBA" id="ARBA00022840"/>
    </source>
</evidence>
<gene>
    <name evidence="5" type="ORF">C7446_1153</name>
</gene>
<dbReference type="PANTHER" id="PTHR43334:SF1">
    <property type="entry name" value="3-HYDROXYPROPIONATE--COA LIGASE [ADP-FORMING]"/>
    <property type="match status" value="1"/>
</dbReference>
<dbReference type="Gene3D" id="3.40.50.261">
    <property type="entry name" value="Succinyl-CoA synthetase domains"/>
    <property type="match status" value="2"/>
</dbReference>
<dbReference type="SUPFAM" id="SSF51735">
    <property type="entry name" value="NAD(P)-binding Rossmann-fold domains"/>
    <property type="match status" value="1"/>
</dbReference>
<evidence type="ECO:0000256" key="1">
    <source>
        <dbReference type="ARBA" id="ARBA00022598"/>
    </source>
</evidence>
<keyword evidence="5" id="KW-0808">Transferase</keyword>
<comment type="caution">
    <text evidence="5">The sequence shown here is derived from an EMBL/GenBank/DDBJ whole genome shotgun (WGS) entry which is preliminary data.</text>
</comment>
<dbReference type="Pfam" id="PF13549">
    <property type="entry name" value="ATP-grasp_5"/>
    <property type="match status" value="1"/>
</dbReference>
<keyword evidence="2" id="KW-0547">Nucleotide-binding</keyword>
<organism evidence="5 6">
    <name type="scientific">Kushneria sinocarnis</name>
    <dbReference type="NCBI Taxonomy" id="595502"/>
    <lineage>
        <taxon>Bacteria</taxon>
        <taxon>Pseudomonadati</taxon>
        <taxon>Pseudomonadota</taxon>
        <taxon>Gammaproteobacteria</taxon>
        <taxon>Oceanospirillales</taxon>
        <taxon>Halomonadaceae</taxon>
        <taxon>Kushneria</taxon>
    </lineage>
</organism>
<dbReference type="Pfam" id="PF13302">
    <property type="entry name" value="Acetyltransf_3"/>
    <property type="match status" value="1"/>
</dbReference>
<dbReference type="PROSITE" id="PS51186">
    <property type="entry name" value="GNAT"/>
    <property type="match status" value="1"/>
</dbReference>
<dbReference type="SMART" id="SM00881">
    <property type="entry name" value="CoA_binding"/>
    <property type="match status" value="1"/>
</dbReference>
<evidence type="ECO:0000259" key="4">
    <source>
        <dbReference type="PROSITE" id="PS51186"/>
    </source>
</evidence>